<dbReference type="Proteomes" id="UP000675881">
    <property type="component" value="Chromosome 1"/>
</dbReference>
<gene>
    <name evidence="2" type="ORF">LSAA_1142</name>
</gene>
<feature type="disulfide bond" evidence="1">
    <location>
        <begin position="70"/>
        <end position="83"/>
    </location>
</feature>
<keyword evidence="1" id="KW-1015">Disulfide bond</keyword>
<dbReference type="PROSITE" id="PS51670">
    <property type="entry name" value="SHKT"/>
    <property type="match status" value="1"/>
</dbReference>
<accession>A0A7R8CDM3</accession>
<evidence type="ECO:0000313" key="3">
    <source>
        <dbReference type="Proteomes" id="UP000675881"/>
    </source>
</evidence>
<keyword evidence="3" id="KW-1185">Reference proteome</keyword>
<dbReference type="EMBL" id="HG994580">
    <property type="protein sequence ID" value="CAF2750653.1"/>
    <property type="molecule type" value="Genomic_DNA"/>
</dbReference>
<name>A0A7R8CDM3_LEPSM</name>
<reference evidence="2" key="1">
    <citation type="submission" date="2021-02" db="EMBL/GenBank/DDBJ databases">
        <authorList>
            <person name="Bekaert M."/>
        </authorList>
    </citation>
    <scope>NUCLEOTIDE SEQUENCE</scope>
    <source>
        <strain evidence="2">IoA-00</strain>
    </source>
</reference>
<dbReference type="AlphaFoldDB" id="A0A7R8CDM3"/>
<evidence type="ECO:0000313" key="2">
    <source>
        <dbReference type="EMBL" id="CAF2750653.1"/>
    </source>
</evidence>
<protein>
    <submittedName>
        <fullName evidence="2">(salmon louse) hypothetical protein</fullName>
    </submittedName>
</protein>
<sequence>MRLTILLLFVFKCVEIQSLGSETKTGRGFQTKIIPGRGDNGPTVVVITPSPSEAVCDDKKSYCKANAFKCMDPNYYFNCRKSCGCRGNCHDVSANCIMWPAGCLEYESSEKCPRFCGFCEGCNDVFKEELCQKLVRYCYNENVGYFCSKTCNKCVCQDRLKVVMNKIHDRTSRSGIWMVNAEYLTAVPIKIALSFSFLTGWDSINIPAILLLKLKRANSKARVFVGALAHLI</sequence>
<organism evidence="2 3">
    <name type="scientific">Lepeophtheirus salmonis</name>
    <name type="common">Salmon louse</name>
    <name type="synonym">Caligus salmonis</name>
    <dbReference type="NCBI Taxonomy" id="72036"/>
    <lineage>
        <taxon>Eukaryota</taxon>
        <taxon>Metazoa</taxon>
        <taxon>Ecdysozoa</taxon>
        <taxon>Arthropoda</taxon>
        <taxon>Crustacea</taxon>
        <taxon>Multicrustacea</taxon>
        <taxon>Hexanauplia</taxon>
        <taxon>Copepoda</taxon>
        <taxon>Siphonostomatoida</taxon>
        <taxon>Caligidae</taxon>
        <taxon>Lepeophtheirus</taxon>
    </lineage>
</organism>
<dbReference type="InterPro" id="IPR003582">
    <property type="entry name" value="ShKT_dom"/>
</dbReference>
<evidence type="ECO:0000256" key="1">
    <source>
        <dbReference type="PROSITE-ProRule" id="PRU01005"/>
    </source>
</evidence>
<comment type="caution">
    <text evidence="1">Lacks conserved residue(s) required for the propagation of feature annotation.</text>
</comment>
<proteinExistence type="predicted"/>